<dbReference type="GO" id="GO:0008831">
    <property type="term" value="F:dTDP-4-dehydrorhamnose reductase activity"/>
    <property type="evidence" value="ECO:0007669"/>
    <property type="project" value="UniProtKB-EC"/>
</dbReference>
<evidence type="ECO:0000259" key="3">
    <source>
        <dbReference type="Pfam" id="PF04321"/>
    </source>
</evidence>
<dbReference type="InterPro" id="IPR029903">
    <property type="entry name" value="RmlD-like-bd"/>
</dbReference>
<dbReference type="RefSeq" id="WP_233696049.1">
    <property type="nucleotide sequence ID" value="NZ_JAJNBZ010000003.1"/>
</dbReference>
<dbReference type="PANTHER" id="PTHR10491">
    <property type="entry name" value="DTDP-4-DEHYDRORHAMNOSE REDUCTASE"/>
    <property type="match status" value="1"/>
</dbReference>
<sequence length="297" mass="33143">MMNSPADKILVTGAKGQLGAEMMALLQRKGIVAVGYGRDGLDITDAEQVMDVMLRERPTHVIHAGAYTKVDDAEGDRDTAYLVNAYGTRNVAVAAAQAGSRLVYISTDYVFDGRAAHPYNEFEPVRPINRYGRSKWEGEQFVRQHHSRAFIVRTSWVFGAYGENFVKMILRKAQTESELQVVHDQVGCPTYTLDLSEAIIRLLATDKYGTYHITNSGTCSWHSFAAAIVAEAGLSTKVRPVGTSQFPRPARRPGYSVLEPMALRLNGFPLLRHWTEALQHFVKECMEKPQSDYNGKK</sequence>
<organism evidence="4 5">
    <name type="scientific">Paenibacillus profundus</name>
    <dbReference type="NCBI Taxonomy" id="1173085"/>
    <lineage>
        <taxon>Bacteria</taxon>
        <taxon>Bacillati</taxon>
        <taxon>Bacillota</taxon>
        <taxon>Bacilli</taxon>
        <taxon>Bacillales</taxon>
        <taxon>Paenibacillaceae</taxon>
        <taxon>Paenibacillus</taxon>
    </lineage>
</organism>
<dbReference type="NCBIfam" id="TIGR01214">
    <property type="entry name" value="rmlD"/>
    <property type="match status" value="1"/>
</dbReference>
<dbReference type="Gene3D" id="3.40.50.720">
    <property type="entry name" value="NAD(P)-binding Rossmann-like Domain"/>
    <property type="match status" value="1"/>
</dbReference>
<keyword evidence="2 4" id="KW-0560">Oxidoreductase</keyword>
<accession>A0ABS8YAF7</accession>
<dbReference type="SUPFAM" id="SSF51735">
    <property type="entry name" value="NAD(P)-binding Rossmann-fold domains"/>
    <property type="match status" value="1"/>
</dbReference>
<protein>
    <recommendedName>
        <fullName evidence="2">dTDP-4-dehydrorhamnose reductase</fullName>
        <ecNumber evidence="2">1.1.1.133</ecNumber>
    </recommendedName>
</protein>
<dbReference type="EC" id="1.1.1.133" evidence="2"/>
<reference evidence="4 5" key="1">
    <citation type="submission" date="2021-11" db="EMBL/GenBank/DDBJ databases">
        <title>Draft genome sequence of Paenibacillus profundus YoMME, a new Gram-positive bacteria with exoelectrogenic properties.</title>
        <authorList>
            <person name="Hubenova Y."/>
            <person name="Hubenova E."/>
            <person name="Manasiev Y."/>
            <person name="Peykov S."/>
            <person name="Mitov M."/>
        </authorList>
    </citation>
    <scope>NUCLEOTIDE SEQUENCE [LARGE SCALE GENOMIC DNA]</scope>
    <source>
        <strain evidence="4 5">YoMME</strain>
    </source>
</reference>
<comment type="function">
    <text evidence="2">Catalyzes the reduction of dTDP-6-deoxy-L-lyxo-4-hexulose to yield dTDP-L-rhamnose.</text>
</comment>
<dbReference type="InterPro" id="IPR005913">
    <property type="entry name" value="dTDP_dehydrorham_reduct"/>
</dbReference>
<dbReference type="Gene3D" id="3.90.25.10">
    <property type="entry name" value="UDP-galactose 4-epimerase, domain 1"/>
    <property type="match status" value="1"/>
</dbReference>
<dbReference type="InterPro" id="IPR036291">
    <property type="entry name" value="NAD(P)-bd_dom_sf"/>
</dbReference>
<gene>
    <name evidence="4" type="primary">rfbD</name>
    <name evidence="4" type="ORF">LQV63_06270</name>
</gene>
<evidence type="ECO:0000313" key="4">
    <source>
        <dbReference type="EMBL" id="MCE5168911.1"/>
    </source>
</evidence>
<dbReference type="PANTHER" id="PTHR10491:SF4">
    <property type="entry name" value="METHIONINE ADENOSYLTRANSFERASE 2 SUBUNIT BETA"/>
    <property type="match status" value="1"/>
</dbReference>
<comment type="caution">
    <text evidence="4">The sequence shown here is derived from an EMBL/GenBank/DDBJ whole genome shotgun (WGS) entry which is preliminary data.</text>
</comment>
<dbReference type="EMBL" id="JAJNBZ010000003">
    <property type="protein sequence ID" value="MCE5168911.1"/>
    <property type="molecule type" value="Genomic_DNA"/>
</dbReference>
<dbReference type="CDD" id="cd05254">
    <property type="entry name" value="dTDP_HR_like_SDR_e"/>
    <property type="match status" value="1"/>
</dbReference>
<comment type="pathway">
    <text evidence="2">Carbohydrate biosynthesis; dTDP-L-rhamnose biosynthesis.</text>
</comment>
<dbReference type="Pfam" id="PF04321">
    <property type="entry name" value="RmlD_sub_bind"/>
    <property type="match status" value="1"/>
</dbReference>
<evidence type="ECO:0000256" key="2">
    <source>
        <dbReference type="RuleBase" id="RU364082"/>
    </source>
</evidence>
<name>A0ABS8YAF7_9BACL</name>
<comment type="similarity">
    <text evidence="1 2">Belongs to the dTDP-4-dehydrorhamnose reductase family.</text>
</comment>
<evidence type="ECO:0000256" key="1">
    <source>
        <dbReference type="ARBA" id="ARBA00010944"/>
    </source>
</evidence>
<proteinExistence type="inferred from homology"/>
<keyword evidence="2" id="KW-0521">NADP</keyword>
<feature type="domain" description="RmlD-like substrate binding" evidence="3">
    <location>
        <begin position="8"/>
        <end position="285"/>
    </location>
</feature>
<keyword evidence="5" id="KW-1185">Reference proteome</keyword>
<dbReference type="Proteomes" id="UP001199916">
    <property type="component" value="Unassembled WGS sequence"/>
</dbReference>
<evidence type="ECO:0000313" key="5">
    <source>
        <dbReference type="Proteomes" id="UP001199916"/>
    </source>
</evidence>